<dbReference type="NCBIfam" id="TIGR00522">
    <property type="entry name" value="dph5"/>
    <property type="match status" value="1"/>
</dbReference>
<dbReference type="EMBL" id="QMWO01000033">
    <property type="protein sequence ID" value="RLG69949.1"/>
    <property type="molecule type" value="Genomic_DNA"/>
</dbReference>
<dbReference type="PANTHER" id="PTHR10882:SF0">
    <property type="entry name" value="DIPHTHINE METHYL ESTER SYNTHASE"/>
    <property type="match status" value="1"/>
</dbReference>
<organism evidence="8 9">
    <name type="scientific">Candidatus Iainarchaeum sp</name>
    <dbReference type="NCBI Taxonomy" id="3101447"/>
    <lineage>
        <taxon>Archaea</taxon>
        <taxon>Candidatus Iainarchaeota</taxon>
        <taxon>Candidatus Iainarchaeia</taxon>
        <taxon>Candidatus Iainarchaeales</taxon>
        <taxon>Candidatus Iainarchaeaceae</taxon>
        <taxon>Candidatus Iainarchaeum</taxon>
    </lineage>
</organism>
<dbReference type="AlphaFoldDB" id="A0A497JH58"/>
<keyword evidence="5 6" id="KW-0949">S-adenosyl-L-methionine</keyword>
<evidence type="ECO:0000256" key="5">
    <source>
        <dbReference type="ARBA" id="ARBA00022691"/>
    </source>
</evidence>
<accession>A0A497JH58</accession>
<keyword evidence="3 8" id="KW-0489">Methyltransferase</keyword>
<comment type="similarity">
    <text evidence="2">Belongs to the diphthine synthase family.</text>
</comment>
<dbReference type="UniPathway" id="UPA00559"/>
<dbReference type="PIRSF" id="PIRSF036432">
    <property type="entry name" value="Diphthine_synth"/>
    <property type="match status" value="1"/>
</dbReference>
<evidence type="ECO:0000259" key="7">
    <source>
        <dbReference type="Pfam" id="PF00590"/>
    </source>
</evidence>
<feature type="non-terminal residue" evidence="8">
    <location>
        <position position="1"/>
    </location>
</feature>
<dbReference type="Gene3D" id="3.30.950.10">
    <property type="entry name" value="Methyltransferase, Cobalt-precorrin-4 Transmethylase, Domain 2"/>
    <property type="match status" value="1"/>
</dbReference>
<feature type="domain" description="Tetrapyrrole methylase" evidence="7">
    <location>
        <begin position="34"/>
        <end position="201"/>
    </location>
</feature>
<dbReference type="GO" id="GO:0032259">
    <property type="term" value="P:methylation"/>
    <property type="evidence" value="ECO:0007669"/>
    <property type="project" value="UniProtKB-KW"/>
</dbReference>
<feature type="binding site" evidence="6">
    <location>
        <position position="187"/>
    </location>
    <ligand>
        <name>S-adenosyl-L-methionine</name>
        <dbReference type="ChEBI" id="CHEBI:59789"/>
    </ligand>
</feature>
<evidence type="ECO:0000256" key="1">
    <source>
        <dbReference type="ARBA" id="ARBA00005156"/>
    </source>
</evidence>
<dbReference type="InterPro" id="IPR004551">
    <property type="entry name" value="Dphthn_synthase"/>
</dbReference>
<dbReference type="Pfam" id="PF00590">
    <property type="entry name" value="TP_methylase"/>
    <property type="match status" value="1"/>
</dbReference>
<dbReference type="SUPFAM" id="SSF53790">
    <property type="entry name" value="Tetrapyrrole methylase"/>
    <property type="match status" value="1"/>
</dbReference>
<evidence type="ECO:0000256" key="3">
    <source>
        <dbReference type="ARBA" id="ARBA00022603"/>
    </source>
</evidence>
<evidence type="ECO:0000256" key="4">
    <source>
        <dbReference type="ARBA" id="ARBA00022679"/>
    </source>
</evidence>
<comment type="pathway">
    <text evidence="1">Protein modification; peptidyl-diphthamide biosynthesis.</text>
</comment>
<dbReference type="InterPro" id="IPR014776">
    <property type="entry name" value="4pyrrole_Mease_sub2"/>
</dbReference>
<feature type="binding site" evidence="6">
    <location>
        <position position="146"/>
    </location>
    <ligand>
        <name>S-adenosyl-L-methionine</name>
        <dbReference type="ChEBI" id="CHEBI:59789"/>
    </ligand>
</feature>
<evidence type="ECO:0000313" key="8">
    <source>
        <dbReference type="EMBL" id="RLG69949.1"/>
    </source>
</evidence>
<dbReference type="EC" id="2.1.1.98" evidence="8"/>
<protein>
    <submittedName>
        <fullName evidence="8">Diphthine synthase</fullName>
        <ecNumber evidence="8">2.1.1.98</ecNumber>
    </submittedName>
</protein>
<proteinExistence type="inferred from homology"/>
<dbReference type="Proteomes" id="UP000277633">
    <property type="component" value="Unassembled WGS sequence"/>
</dbReference>
<dbReference type="Gene3D" id="3.40.1010.10">
    <property type="entry name" value="Cobalt-precorrin-4 Transmethylase, Domain 1"/>
    <property type="match status" value="1"/>
</dbReference>
<dbReference type="GO" id="GO:0004164">
    <property type="term" value="F:diphthine synthase activity"/>
    <property type="evidence" value="ECO:0007669"/>
    <property type="project" value="UniProtKB-EC"/>
</dbReference>
<gene>
    <name evidence="8" type="primary">dph5</name>
    <name evidence="8" type="ORF">DRO07_01300</name>
</gene>
<dbReference type="CDD" id="cd11647">
    <property type="entry name" value="DHP5_DphB"/>
    <property type="match status" value="1"/>
</dbReference>
<dbReference type="GO" id="GO:0017183">
    <property type="term" value="P:protein histidyl modification to diphthamide"/>
    <property type="evidence" value="ECO:0007669"/>
    <property type="project" value="UniProtKB-UniPathway"/>
</dbReference>
<evidence type="ECO:0000256" key="2">
    <source>
        <dbReference type="ARBA" id="ARBA00006729"/>
    </source>
</evidence>
<dbReference type="PANTHER" id="PTHR10882">
    <property type="entry name" value="DIPHTHINE SYNTHASE"/>
    <property type="match status" value="1"/>
</dbReference>
<dbReference type="InterPro" id="IPR000878">
    <property type="entry name" value="4pyrrol_Mease"/>
</dbReference>
<evidence type="ECO:0000313" key="9">
    <source>
        <dbReference type="Proteomes" id="UP000277633"/>
    </source>
</evidence>
<comment type="caution">
    <text evidence="8">The sequence shown here is derived from an EMBL/GenBank/DDBJ whole genome shotgun (WGS) entry which is preliminary data.</text>
</comment>
<evidence type="ECO:0000256" key="6">
    <source>
        <dbReference type="PIRSR" id="PIRSR036432-1"/>
    </source>
</evidence>
<dbReference type="InterPro" id="IPR035996">
    <property type="entry name" value="4pyrrol_Methylase_sf"/>
</dbReference>
<dbReference type="InterPro" id="IPR014777">
    <property type="entry name" value="4pyrrole_Mease_sub1"/>
</dbReference>
<sequence>ALNAMKECSELYFDSYTSCFSEGSLAQLEKLAGRKIIPLQRAEIEEHFIEKLKGAREKSIALLVVGNALFATTHIQLLIDCAKQSIPYKFIPGISLTNYLGLTGLSNYRFGEIVSVVMPEPNYAPESFYDKIVRNYENNLHTLCLIDIKNGKPVSVKDALQRLLEIEAKRNAKIIKNTLIIVISSLAGEKQKIVAGRAEEILKKEFATPASIIICSKLSENEREALKTLYGVKQ</sequence>
<name>A0A497JH58_9ARCH</name>
<reference evidence="8 9" key="1">
    <citation type="submission" date="2018-06" db="EMBL/GenBank/DDBJ databases">
        <title>Extensive metabolic versatility and redundancy in microbially diverse, dynamic hydrothermal sediments.</title>
        <authorList>
            <person name="Dombrowski N."/>
            <person name="Teske A."/>
            <person name="Baker B.J."/>
        </authorList>
    </citation>
    <scope>NUCLEOTIDE SEQUENCE [LARGE SCALE GENOMIC DNA]</scope>
    <source>
        <strain evidence="8">B9_G13</strain>
    </source>
</reference>
<keyword evidence="4 8" id="KW-0808">Transferase</keyword>